<organism evidence="1 2">
    <name type="scientific">Rotaria sordida</name>
    <dbReference type="NCBI Taxonomy" id="392033"/>
    <lineage>
        <taxon>Eukaryota</taxon>
        <taxon>Metazoa</taxon>
        <taxon>Spiralia</taxon>
        <taxon>Gnathifera</taxon>
        <taxon>Rotifera</taxon>
        <taxon>Eurotatoria</taxon>
        <taxon>Bdelloidea</taxon>
        <taxon>Philodinida</taxon>
        <taxon>Philodinidae</taxon>
        <taxon>Rotaria</taxon>
    </lineage>
</organism>
<accession>A0A820NMG0</accession>
<dbReference type="EMBL" id="CAJOBD010064777">
    <property type="protein sequence ID" value="CAF4394177.1"/>
    <property type="molecule type" value="Genomic_DNA"/>
</dbReference>
<evidence type="ECO:0000313" key="2">
    <source>
        <dbReference type="Proteomes" id="UP000663836"/>
    </source>
</evidence>
<gene>
    <name evidence="1" type="ORF">JBS370_LOCUS43248</name>
</gene>
<name>A0A820NMG0_9BILA</name>
<reference evidence="1" key="1">
    <citation type="submission" date="2021-02" db="EMBL/GenBank/DDBJ databases">
        <authorList>
            <person name="Nowell W R."/>
        </authorList>
    </citation>
    <scope>NUCLEOTIDE SEQUENCE</scope>
</reference>
<dbReference type="AlphaFoldDB" id="A0A820NMG0"/>
<protein>
    <submittedName>
        <fullName evidence="1">Uncharacterized protein</fullName>
    </submittedName>
</protein>
<sequence length="61" mass="7313">MYQLYLCYQTKRLILELKCNTIDRRFFSAKCLSKYPTNYTHIDRHAPNPNPIKPKSNFLFG</sequence>
<dbReference type="Proteomes" id="UP000663836">
    <property type="component" value="Unassembled WGS sequence"/>
</dbReference>
<proteinExistence type="predicted"/>
<evidence type="ECO:0000313" key="1">
    <source>
        <dbReference type="EMBL" id="CAF4394177.1"/>
    </source>
</evidence>
<feature type="non-terminal residue" evidence="1">
    <location>
        <position position="61"/>
    </location>
</feature>
<comment type="caution">
    <text evidence="1">The sequence shown here is derived from an EMBL/GenBank/DDBJ whole genome shotgun (WGS) entry which is preliminary data.</text>
</comment>